<gene>
    <name evidence="2" type="ORF">C3Y92_00885</name>
</gene>
<keyword evidence="1" id="KW-0472">Membrane</keyword>
<keyword evidence="1" id="KW-0812">Transmembrane</keyword>
<name>A0A4P6HJA3_9BACT</name>
<evidence type="ECO:0000313" key="3">
    <source>
        <dbReference type="Proteomes" id="UP000293296"/>
    </source>
</evidence>
<dbReference type="KEGG" id="dcb:C3Y92_00885"/>
<dbReference type="EMBL" id="CP026538">
    <property type="protein sequence ID" value="QAZ65870.1"/>
    <property type="molecule type" value="Genomic_DNA"/>
</dbReference>
<dbReference type="Proteomes" id="UP000293296">
    <property type="component" value="Chromosome"/>
</dbReference>
<protein>
    <submittedName>
        <fullName evidence="2">DUF883 domain-containing protein</fullName>
    </submittedName>
</protein>
<sequence length="98" mass="10958">MAARSSHNDAMAAELREIIRHAGALVDATADEADERVQKVRELLEKRLDAAKSKYADLDDLLDRKIEAADRLVHDKPYHAVGGSFLLGLLLGWFMSRK</sequence>
<dbReference type="RefSeq" id="WP_015863063.1">
    <property type="nucleotide sequence ID" value="NZ_CP026538.1"/>
</dbReference>
<organism evidence="2 3">
    <name type="scientific">Solidesulfovibrio carbinolicus</name>
    <dbReference type="NCBI Taxonomy" id="296842"/>
    <lineage>
        <taxon>Bacteria</taxon>
        <taxon>Pseudomonadati</taxon>
        <taxon>Thermodesulfobacteriota</taxon>
        <taxon>Desulfovibrionia</taxon>
        <taxon>Desulfovibrionales</taxon>
        <taxon>Desulfovibrionaceae</taxon>
        <taxon>Solidesulfovibrio</taxon>
    </lineage>
</organism>
<keyword evidence="3" id="KW-1185">Reference proteome</keyword>
<keyword evidence="1" id="KW-1133">Transmembrane helix</keyword>
<accession>A0A4P6HJA3</accession>
<feature type="transmembrane region" description="Helical" evidence="1">
    <location>
        <begin position="78"/>
        <end position="96"/>
    </location>
</feature>
<proteinExistence type="predicted"/>
<evidence type="ECO:0000256" key="1">
    <source>
        <dbReference type="SAM" id="Phobius"/>
    </source>
</evidence>
<reference evidence="2 3" key="1">
    <citation type="submission" date="2018-02" db="EMBL/GenBank/DDBJ databases">
        <title>Genome sequence of Desulfovibrio carbinolicus DSM 3852.</title>
        <authorList>
            <person name="Wilbanks E."/>
            <person name="Skennerton C.T."/>
            <person name="Orphan V.J."/>
        </authorList>
    </citation>
    <scope>NUCLEOTIDE SEQUENCE [LARGE SCALE GENOMIC DNA]</scope>
    <source>
        <strain evidence="2 3">DSM 3852</strain>
    </source>
</reference>
<dbReference type="OrthoDB" id="5458521at2"/>
<evidence type="ECO:0000313" key="2">
    <source>
        <dbReference type="EMBL" id="QAZ65870.1"/>
    </source>
</evidence>
<dbReference type="AlphaFoldDB" id="A0A4P6HJA3"/>